<feature type="domain" description="PEHE" evidence="2">
    <location>
        <begin position="826"/>
        <end position="945"/>
    </location>
</feature>
<organism evidence="3">
    <name type="scientific">Helicoverpa armigera</name>
    <name type="common">Cotton bollworm</name>
    <name type="synonym">Heliothis armigera</name>
    <dbReference type="NCBI Taxonomy" id="29058"/>
    <lineage>
        <taxon>Eukaryota</taxon>
        <taxon>Metazoa</taxon>
        <taxon>Ecdysozoa</taxon>
        <taxon>Arthropoda</taxon>
        <taxon>Hexapoda</taxon>
        <taxon>Insecta</taxon>
        <taxon>Pterygota</taxon>
        <taxon>Neoptera</taxon>
        <taxon>Endopterygota</taxon>
        <taxon>Lepidoptera</taxon>
        <taxon>Glossata</taxon>
        <taxon>Ditrysia</taxon>
        <taxon>Noctuoidea</taxon>
        <taxon>Noctuidae</taxon>
        <taxon>Heliothinae</taxon>
        <taxon>Helicoverpa</taxon>
    </lineage>
</organism>
<dbReference type="InterPro" id="IPR029332">
    <property type="entry name" value="PEHE_dom"/>
</dbReference>
<feature type="region of interest" description="Disordered" evidence="1">
    <location>
        <begin position="51"/>
        <end position="71"/>
    </location>
</feature>
<feature type="compositionally biased region" description="Basic residues" evidence="1">
    <location>
        <begin position="769"/>
        <end position="781"/>
    </location>
</feature>
<dbReference type="PANTHER" id="PTHR21656:SF2">
    <property type="entry name" value="MALE-SPECIFIC LETHAL 1 HOMOLOG"/>
    <property type="match status" value="1"/>
</dbReference>
<proteinExistence type="evidence at transcript level"/>
<dbReference type="Gene3D" id="1.20.5.170">
    <property type="match status" value="1"/>
</dbReference>
<reference evidence="3" key="1">
    <citation type="submission" date="2019-02" db="EMBL/GenBank/DDBJ databases">
        <title>Complete dosage compensation in Helicoverpa armigera.</title>
        <authorList>
            <person name="Zhang Y."/>
            <person name="Deng Z."/>
            <person name="Zhang S."/>
            <person name="Li X."/>
        </authorList>
    </citation>
    <scope>NUCLEOTIDE SEQUENCE</scope>
</reference>
<dbReference type="SMART" id="SM01300">
    <property type="entry name" value="PEHE"/>
    <property type="match status" value="1"/>
</dbReference>
<dbReference type="InterPro" id="IPR026711">
    <property type="entry name" value="Msl-1"/>
</dbReference>
<dbReference type="PANTHER" id="PTHR21656">
    <property type="entry name" value="MALE-SPECIFIC LETHAL-1 PROTEIN"/>
    <property type="match status" value="1"/>
</dbReference>
<feature type="region of interest" description="Disordered" evidence="1">
    <location>
        <begin position="707"/>
        <end position="788"/>
    </location>
</feature>
<feature type="compositionally biased region" description="Low complexity" evidence="1">
    <location>
        <begin position="458"/>
        <end position="470"/>
    </location>
</feature>
<evidence type="ECO:0000259" key="2">
    <source>
        <dbReference type="PROSITE" id="PS52052"/>
    </source>
</evidence>
<name>A0A5P8KX83_HELAM</name>
<evidence type="ECO:0000313" key="3">
    <source>
        <dbReference type="EMBL" id="QFR07776.1"/>
    </source>
</evidence>
<dbReference type="Gene3D" id="6.10.250.2000">
    <property type="match status" value="1"/>
</dbReference>
<feature type="compositionally biased region" description="Low complexity" evidence="1">
    <location>
        <begin position="297"/>
        <end position="318"/>
    </location>
</feature>
<feature type="compositionally biased region" description="Basic and acidic residues" evidence="1">
    <location>
        <begin position="51"/>
        <end position="70"/>
    </location>
</feature>
<dbReference type="GO" id="GO:0003682">
    <property type="term" value="F:chromatin binding"/>
    <property type="evidence" value="ECO:0007669"/>
    <property type="project" value="TreeGrafter"/>
</dbReference>
<feature type="region of interest" description="Disordered" evidence="1">
    <location>
        <begin position="514"/>
        <end position="561"/>
    </location>
</feature>
<evidence type="ECO:0000256" key="1">
    <source>
        <dbReference type="SAM" id="MobiDB-lite"/>
    </source>
</evidence>
<dbReference type="GO" id="GO:0072487">
    <property type="term" value="C:MSL complex"/>
    <property type="evidence" value="ECO:0007669"/>
    <property type="project" value="InterPro"/>
</dbReference>
<dbReference type="EMBL" id="MK564008">
    <property type="protein sequence ID" value="QFR07776.1"/>
    <property type="molecule type" value="mRNA"/>
</dbReference>
<feature type="compositionally biased region" description="Polar residues" evidence="1">
    <location>
        <begin position="514"/>
        <end position="529"/>
    </location>
</feature>
<dbReference type="OrthoDB" id="6022555at2759"/>
<sequence>MNSRSSVNESNLVNLSGDLSALNQLDAKESLALSFPFDHIYACHSEDSDRRQAHLDKEVEVSSHPDDKEAGVAAEPTFEITRLSERLTAAEIQNKRLKNLLVYHLDLIQQQNELITKKDKQNTALKLENDSLKSKVTRMDRRITVSQRHNVNPAPVINVPPPNATSTTIKSEPATTDNQVVFNSLTDFLVPESRANSYVFNNDASKTKPLMPPESFDLNRPSETDVTTYLPGDISVPSILDNSSLQCDNFGTMIENKRSYIKKEIKTEPRPEPLYTVTSNSGNTVIQKIQRNRRRTSGSLGSLSRLPKTPTVKTEPPENVNMFDDDKAFERTFSVNKKSKMINTYGKSKTSTLPKKTLHYTGSLSDRLQLIDTTPTGEDPYQLGEADMREQSPIPKLMLQKTNHGRMKICSDLSGDSAATSRRIYDVPATETSTKMPNKIKLEKRYNLPNIVPYSAPQSTTHTSTHTTQTPSDACTHVSTYTHVTKPDALTPKRIATLTPKQTSTLTTNACTHMSTYTHPTRNTSTRTGASHKAAKGQHKSPPAASRKSPHSAASKGLQKGVLKSSLTSPHTTMASLTPLHVVPLSGLQTTHSSLTTPLTPVSASLTIPEIKKESLESPTTSPLMQQSDLDNIKKEPNLEWPLFSTLYSTARTETSLCDFSYGENPNLTPLPTLDVSEFRQLIDAEAAAEAAVDALTNNLDYGSIDKNENDKMKKRGARTTSLVGPEEDPSDSRRGMGSKRGRKRALSAAGVIKNSKQNLSKPVGPKAKMVKGKAACRGKKSPLPGMMTRKPYHTLVGDPDLSWYLGLDPDVKMEDIDQGDCKASTVEVPRWREKPYTSLYSLEGTENLDDKVFEKRHQKLEAEERRQLRWHMRRIREQRHVERLRMRQRDPWYSGHSPYQPSVYTIWPQPQRDVRMIEITDTIPVMAFGEDLPDLPPADFMLPWVRTSKALKRSKRSKTLH</sequence>
<feature type="region of interest" description="Disordered" evidence="1">
    <location>
        <begin position="451"/>
        <end position="474"/>
    </location>
</feature>
<dbReference type="Pfam" id="PF15275">
    <property type="entry name" value="PEHE"/>
    <property type="match status" value="1"/>
</dbReference>
<feature type="region of interest" description="Disordered" evidence="1">
    <location>
        <begin position="290"/>
        <end position="322"/>
    </location>
</feature>
<accession>A0A5P8KX83</accession>
<dbReference type="AlphaFoldDB" id="A0A5P8KX83"/>
<feature type="compositionally biased region" description="Basic residues" evidence="1">
    <location>
        <begin position="737"/>
        <end position="746"/>
    </location>
</feature>
<dbReference type="PROSITE" id="PS52052">
    <property type="entry name" value="PEHE"/>
    <property type="match status" value="1"/>
</dbReference>
<protein>
    <submittedName>
        <fullName evidence="3">Male-specific lethal 1 isoform A</fullName>
    </submittedName>
</protein>